<reference evidence="1 2" key="1">
    <citation type="journal article" date="2019" name="Sci. Rep.">
        <title>Orb-weaving spider Araneus ventricosus genome elucidates the spidroin gene catalogue.</title>
        <authorList>
            <person name="Kono N."/>
            <person name="Nakamura H."/>
            <person name="Ohtoshi R."/>
            <person name="Moran D.A.P."/>
            <person name="Shinohara A."/>
            <person name="Yoshida Y."/>
            <person name="Fujiwara M."/>
            <person name="Mori M."/>
            <person name="Tomita M."/>
            <person name="Arakawa K."/>
        </authorList>
    </citation>
    <scope>NUCLEOTIDE SEQUENCE [LARGE SCALE GENOMIC DNA]</scope>
</reference>
<dbReference type="Proteomes" id="UP000499080">
    <property type="component" value="Unassembled WGS sequence"/>
</dbReference>
<comment type="caution">
    <text evidence="1">The sequence shown here is derived from an EMBL/GenBank/DDBJ whole genome shotgun (WGS) entry which is preliminary data.</text>
</comment>
<keyword evidence="2" id="KW-1185">Reference proteome</keyword>
<evidence type="ECO:0000313" key="2">
    <source>
        <dbReference type="Proteomes" id="UP000499080"/>
    </source>
</evidence>
<proteinExistence type="predicted"/>
<dbReference type="EMBL" id="BGPR01000271">
    <property type="protein sequence ID" value="GBM09533.1"/>
    <property type="molecule type" value="Genomic_DNA"/>
</dbReference>
<protein>
    <submittedName>
        <fullName evidence="1">Uncharacterized protein</fullName>
    </submittedName>
</protein>
<sequence length="91" mass="10216">MGVSLPVQRVSGLTKNNERRFREKSFIKLTVLKVLGLENIFIPINAGYISCISIHKFGGARMILMEFRSINPGDDGGEIDMSNCEESIWLL</sequence>
<name>A0A4Y2CYR7_ARAVE</name>
<evidence type="ECO:0000313" key="1">
    <source>
        <dbReference type="EMBL" id="GBM09533.1"/>
    </source>
</evidence>
<dbReference type="AlphaFoldDB" id="A0A4Y2CYR7"/>
<accession>A0A4Y2CYR7</accession>
<organism evidence="1 2">
    <name type="scientific">Araneus ventricosus</name>
    <name type="common">Orbweaver spider</name>
    <name type="synonym">Epeira ventricosa</name>
    <dbReference type="NCBI Taxonomy" id="182803"/>
    <lineage>
        <taxon>Eukaryota</taxon>
        <taxon>Metazoa</taxon>
        <taxon>Ecdysozoa</taxon>
        <taxon>Arthropoda</taxon>
        <taxon>Chelicerata</taxon>
        <taxon>Arachnida</taxon>
        <taxon>Araneae</taxon>
        <taxon>Araneomorphae</taxon>
        <taxon>Entelegynae</taxon>
        <taxon>Araneoidea</taxon>
        <taxon>Araneidae</taxon>
        <taxon>Araneus</taxon>
    </lineage>
</organism>
<gene>
    <name evidence="1" type="ORF">AVEN_100441_1</name>
</gene>